<reference evidence="2 3" key="1">
    <citation type="submission" date="2018-11" db="EMBL/GenBank/DDBJ databases">
        <title>Haplotype-resolved cattle genomes.</title>
        <authorList>
            <person name="Low W.Y."/>
            <person name="Tearle R."/>
            <person name="Bickhart D.M."/>
            <person name="Rosen B.D."/>
            <person name="Koren S."/>
            <person name="Rhie A."/>
            <person name="Hiendleder S."/>
            <person name="Phillippy A.M."/>
            <person name="Smith T.P.L."/>
            <person name="Williams J.L."/>
        </authorList>
    </citation>
    <scope>NUCLEOTIDE SEQUENCE [LARGE SCALE GENOMIC DNA]</scope>
</reference>
<evidence type="ECO:0000256" key="1">
    <source>
        <dbReference type="SAM" id="Phobius"/>
    </source>
</evidence>
<keyword evidence="1" id="KW-0812">Transmembrane</keyword>
<dbReference type="Ensembl" id="ENSBIXT00000010393.1">
    <property type="protein sequence ID" value="ENSBIXP00000028439.1"/>
    <property type="gene ID" value="ENSBIXG00000009728.1"/>
</dbReference>
<dbReference type="Proteomes" id="UP000314981">
    <property type="component" value="Chromosome 25"/>
</dbReference>
<sequence>CKILIIPSFHFSLWVFFLIKRKMGSLIVEISMTVLFCSLILLLRKHSKREFTQATLFQSLPLNKLPAFLTNKKKDYELVYVPSGSDAAKNITEKVKDDLNANLTVRGFPSEEDFEKYIKYENQSVLVLAAIIFDHEFKNSNDRLPLKVGKRDRLPTPLFLGFPRGSAGKESACNAGDLGSIPGLGRSPGGGHGNPLQYSALRIPWTV</sequence>
<dbReference type="AlphaFoldDB" id="A0A4W2E9N5"/>
<keyword evidence="1" id="KW-0472">Membrane</keyword>
<feature type="transmembrane region" description="Helical" evidence="1">
    <location>
        <begin position="23"/>
        <end position="43"/>
    </location>
</feature>
<organism evidence="2 3">
    <name type="scientific">Bos indicus x Bos taurus</name>
    <name type="common">Hybrid cattle</name>
    <dbReference type="NCBI Taxonomy" id="30522"/>
    <lineage>
        <taxon>Eukaryota</taxon>
        <taxon>Metazoa</taxon>
        <taxon>Chordata</taxon>
        <taxon>Craniata</taxon>
        <taxon>Vertebrata</taxon>
        <taxon>Euteleostomi</taxon>
        <taxon>Mammalia</taxon>
        <taxon>Eutheria</taxon>
        <taxon>Laurasiatheria</taxon>
        <taxon>Artiodactyla</taxon>
        <taxon>Ruminantia</taxon>
        <taxon>Pecora</taxon>
        <taxon>Bovidae</taxon>
        <taxon>Bovinae</taxon>
        <taxon>Bos</taxon>
    </lineage>
</organism>
<accession>A0A4W2E9N5</accession>
<proteinExistence type="predicted"/>
<reference evidence="2" key="2">
    <citation type="submission" date="2025-08" db="UniProtKB">
        <authorList>
            <consortium name="Ensembl"/>
        </authorList>
    </citation>
    <scope>IDENTIFICATION</scope>
</reference>
<evidence type="ECO:0000313" key="2">
    <source>
        <dbReference type="Ensembl" id="ENSBIXP00000028439.1"/>
    </source>
</evidence>
<reference evidence="2" key="3">
    <citation type="submission" date="2025-09" db="UniProtKB">
        <authorList>
            <consortium name="Ensembl"/>
        </authorList>
    </citation>
    <scope>IDENTIFICATION</scope>
</reference>
<evidence type="ECO:0000313" key="3">
    <source>
        <dbReference type="Proteomes" id="UP000314981"/>
    </source>
</evidence>
<keyword evidence="3" id="KW-1185">Reference proteome</keyword>
<name>A0A4W2E9N5_BOBOX</name>
<keyword evidence="1" id="KW-1133">Transmembrane helix</keyword>
<protein>
    <submittedName>
        <fullName evidence="2">Uncharacterized protein</fullName>
    </submittedName>
</protein>